<dbReference type="InterPro" id="IPR004017">
    <property type="entry name" value="Cys_rich_dom"/>
</dbReference>
<dbReference type="InterPro" id="IPR009051">
    <property type="entry name" value="Helical_ferredxn"/>
</dbReference>
<keyword evidence="6 11" id="KW-1133">Transmembrane helix</keyword>
<comment type="caution">
    <text evidence="13">The sequence shown here is derived from an EMBL/GenBank/DDBJ whole genome shotgun (WGS) entry which is preliminary data.</text>
</comment>
<feature type="domain" description="4Fe-4S ferredoxin-type" evidence="12">
    <location>
        <begin position="350"/>
        <end position="379"/>
    </location>
</feature>
<gene>
    <name evidence="13" type="ORF">CWE10_03685</name>
</gene>
<dbReference type="Gene3D" id="1.20.950.20">
    <property type="entry name" value="Transmembrane di-heme cytochromes, Chain C"/>
    <property type="match status" value="1"/>
</dbReference>
<dbReference type="PROSITE" id="PS51379">
    <property type="entry name" value="4FE4S_FER_2"/>
    <property type="match status" value="2"/>
</dbReference>
<keyword evidence="8" id="KW-0408">Iron</keyword>
<feature type="transmembrane region" description="Helical" evidence="11">
    <location>
        <begin position="111"/>
        <end position="136"/>
    </location>
</feature>
<keyword evidence="10 11" id="KW-0472">Membrane</keyword>
<evidence type="ECO:0000256" key="9">
    <source>
        <dbReference type="ARBA" id="ARBA00023014"/>
    </source>
</evidence>
<dbReference type="PANTHER" id="PTHR43255:SF1">
    <property type="entry name" value="IRON-SULFUR-BINDING OXIDOREDUCTASE FADF-RELATED"/>
    <property type="match status" value="1"/>
</dbReference>
<feature type="transmembrane region" description="Helical" evidence="11">
    <location>
        <begin position="16"/>
        <end position="34"/>
    </location>
</feature>
<dbReference type="InterPro" id="IPR051460">
    <property type="entry name" value="HdrC_iron-sulfur_subunit"/>
</dbReference>
<evidence type="ECO:0000256" key="4">
    <source>
        <dbReference type="ARBA" id="ARBA00022692"/>
    </source>
</evidence>
<evidence type="ECO:0000313" key="14">
    <source>
        <dbReference type="Proteomes" id="UP000732377"/>
    </source>
</evidence>
<protein>
    <recommendedName>
        <fullName evidence="12">4Fe-4S ferredoxin-type domain-containing protein</fullName>
    </recommendedName>
</protein>
<dbReference type="InterPro" id="IPR023234">
    <property type="entry name" value="NarG-like_domain"/>
</dbReference>
<dbReference type="Pfam" id="PF02754">
    <property type="entry name" value="CCG"/>
    <property type="match status" value="2"/>
</dbReference>
<evidence type="ECO:0000259" key="12">
    <source>
        <dbReference type="PROSITE" id="PS51379"/>
    </source>
</evidence>
<dbReference type="SUPFAM" id="SSF103501">
    <property type="entry name" value="Respiratory nitrate reductase 1 gamma chain"/>
    <property type="match status" value="1"/>
</dbReference>
<dbReference type="PROSITE" id="PS00198">
    <property type="entry name" value="4FE4S_FER_1"/>
    <property type="match status" value="2"/>
</dbReference>
<evidence type="ECO:0000256" key="2">
    <source>
        <dbReference type="ARBA" id="ARBA00022475"/>
    </source>
</evidence>
<name>A0A953I6G8_SYMTR</name>
<dbReference type="GO" id="GO:0016491">
    <property type="term" value="F:oxidoreductase activity"/>
    <property type="evidence" value="ECO:0007669"/>
    <property type="project" value="UniProtKB-KW"/>
</dbReference>
<dbReference type="SUPFAM" id="SSF46548">
    <property type="entry name" value="alpha-helical ferredoxin"/>
    <property type="match status" value="1"/>
</dbReference>
<feature type="transmembrane region" description="Helical" evidence="11">
    <location>
        <begin position="216"/>
        <end position="234"/>
    </location>
</feature>
<sequence length="695" mass="77916">MILATRTVYWNIEHEYILYLIFIAAVAVFAYGLWQRVRTWFVGMPEVRWDLVRDRLRQAWRHAALQRRLSQNRVAGVFHLWLSWGFFILFLGTVVVMIHEDLRIRIMQGPFYLWFQSLVLDIAGLLALVGAVIAWVRRGVFKPRALSKVAETKAPLDDWVYLLHIVLILWTGFWVEGIRLVATDDPWAAWSPVGLAHGRLLASFMSLEAMLVLHRILWWFHMVISFGFIALMPYTKMIHILTGPANIFLSDLRPAGIMAATDLEAENPVLGAATLWDFRWKDLADLDACTECGRCQENCPAFLTGKPLNPKKLILDLQRHLHEQGPLLALAAMKGERPAEQPFESQLVGSVVQPDEIWACTTCRACMEVCPVFIEHVPKIVEMRRHQVMLQGEFPAELNQTFKNLERQGNPWGMGAHTRTAWTEGLNVPLLADKPDAEYLFWPGCAGAFDQRGQKIVRAIVHLLDQAGVSYAILGPEEKCTGDAARRAGNELLFQQLAMENIATLQGYGVKKIITHCPHCFHTFDKDYRAMGLDVEVVHHTQLLARLVKEGRLKPVKEVAATVTYHDSCYLGRYGGEYGAPRELLTALPGVELREMERHGPTAMCCGAGGAQMWMEEHHGTRINLERTRQALATGATTIATNCPFCMTMLSDGVAAQENSDQLRVLDLAELLLEAVGTGGGPEAAATVAPSGEKE</sequence>
<dbReference type="Gene3D" id="1.10.1060.10">
    <property type="entry name" value="Alpha-helical ferredoxin"/>
    <property type="match status" value="1"/>
</dbReference>
<dbReference type="PANTHER" id="PTHR43255">
    <property type="entry name" value="IRON-SULFUR-BINDING OXIDOREDUCTASE FADF-RELATED-RELATED"/>
    <property type="match status" value="1"/>
</dbReference>
<dbReference type="Proteomes" id="UP000732377">
    <property type="component" value="Unassembled WGS sequence"/>
</dbReference>
<organism evidence="13 14">
    <name type="scientific">Symbiobacterium thermophilum</name>
    <dbReference type="NCBI Taxonomy" id="2734"/>
    <lineage>
        <taxon>Bacteria</taxon>
        <taxon>Bacillati</taxon>
        <taxon>Bacillota</taxon>
        <taxon>Clostridia</taxon>
        <taxon>Eubacteriales</taxon>
        <taxon>Symbiobacteriaceae</taxon>
        <taxon>Symbiobacterium</taxon>
    </lineage>
</organism>
<feature type="transmembrane region" description="Helical" evidence="11">
    <location>
        <begin position="187"/>
        <end position="204"/>
    </location>
</feature>
<feature type="transmembrane region" description="Helical" evidence="11">
    <location>
        <begin position="77"/>
        <end position="99"/>
    </location>
</feature>
<reference evidence="13" key="1">
    <citation type="submission" date="2017-11" db="EMBL/GenBank/DDBJ databases">
        <title>Three new genomes from thermophilic consortium.</title>
        <authorList>
            <person name="Quaggio R."/>
            <person name="Amgarten D."/>
            <person name="Setubal J.C."/>
        </authorList>
    </citation>
    <scope>NUCLEOTIDE SEQUENCE</scope>
    <source>
        <strain evidence="13">ZCTH01-B2</strain>
    </source>
</reference>
<keyword evidence="5" id="KW-0479">Metal-binding</keyword>
<keyword evidence="4 11" id="KW-0812">Transmembrane</keyword>
<evidence type="ECO:0000256" key="11">
    <source>
        <dbReference type="SAM" id="Phobius"/>
    </source>
</evidence>
<dbReference type="GO" id="GO:0005886">
    <property type="term" value="C:plasma membrane"/>
    <property type="evidence" value="ECO:0007669"/>
    <property type="project" value="UniProtKB-SubCell"/>
</dbReference>
<evidence type="ECO:0000256" key="5">
    <source>
        <dbReference type="ARBA" id="ARBA00022723"/>
    </source>
</evidence>
<dbReference type="InterPro" id="IPR017900">
    <property type="entry name" value="4Fe4S_Fe_S_CS"/>
</dbReference>
<proteinExistence type="predicted"/>
<dbReference type="EMBL" id="PIUK01000020">
    <property type="protein sequence ID" value="MBY6275308.1"/>
    <property type="molecule type" value="Genomic_DNA"/>
</dbReference>
<evidence type="ECO:0000256" key="10">
    <source>
        <dbReference type="ARBA" id="ARBA00023136"/>
    </source>
</evidence>
<dbReference type="InterPro" id="IPR036197">
    <property type="entry name" value="NarG-like_sf"/>
</dbReference>
<comment type="subcellular location">
    <subcellularLocation>
        <location evidence="1">Cell membrane</location>
        <topology evidence="1">Multi-pass membrane protein</topology>
    </subcellularLocation>
</comment>
<evidence type="ECO:0000256" key="6">
    <source>
        <dbReference type="ARBA" id="ARBA00022989"/>
    </source>
</evidence>
<feature type="domain" description="4Fe-4S ferredoxin-type" evidence="12">
    <location>
        <begin position="280"/>
        <end position="311"/>
    </location>
</feature>
<feature type="transmembrane region" description="Helical" evidence="11">
    <location>
        <begin position="156"/>
        <end position="175"/>
    </location>
</feature>
<keyword evidence="3" id="KW-0004">4Fe-4S</keyword>
<dbReference type="RefSeq" id="WP_273378073.1">
    <property type="nucleotide sequence ID" value="NZ_JACSIR010000177.1"/>
</dbReference>
<dbReference type="Pfam" id="PF13183">
    <property type="entry name" value="Fer4_8"/>
    <property type="match status" value="1"/>
</dbReference>
<dbReference type="InterPro" id="IPR017896">
    <property type="entry name" value="4Fe4S_Fe-S-bd"/>
</dbReference>
<accession>A0A953I6G8</accession>
<evidence type="ECO:0000256" key="8">
    <source>
        <dbReference type="ARBA" id="ARBA00023004"/>
    </source>
</evidence>
<evidence type="ECO:0000256" key="3">
    <source>
        <dbReference type="ARBA" id="ARBA00022485"/>
    </source>
</evidence>
<keyword evidence="9" id="KW-0411">Iron-sulfur</keyword>
<evidence type="ECO:0000256" key="7">
    <source>
        <dbReference type="ARBA" id="ARBA00023002"/>
    </source>
</evidence>
<dbReference type="GO" id="GO:0046872">
    <property type="term" value="F:metal ion binding"/>
    <property type="evidence" value="ECO:0007669"/>
    <property type="project" value="UniProtKB-KW"/>
</dbReference>
<evidence type="ECO:0000256" key="1">
    <source>
        <dbReference type="ARBA" id="ARBA00004651"/>
    </source>
</evidence>
<dbReference type="AlphaFoldDB" id="A0A953I6G8"/>
<keyword evidence="2" id="KW-1003">Cell membrane</keyword>
<dbReference type="Pfam" id="PF02665">
    <property type="entry name" value="Nitrate_red_gam"/>
    <property type="match status" value="1"/>
</dbReference>
<keyword evidence="7" id="KW-0560">Oxidoreductase</keyword>
<evidence type="ECO:0000313" key="13">
    <source>
        <dbReference type="EMBL" id="MBY6275308.1"/>
    </source>
</evidence>
<dbReference type="GO" id="GO:0051539">
    <property type="term" value="F:4 iron, 4 sulfur cluster binding"/>
    <property type="evidence" value="ECO:0007669"/>
    <property type="project" value="UniProtKB-KW"/>
</dbReference>